<dbReference type="EMBL" id="JACXWD010000002">
    <property type="protein sequence ID" value="MBD3866667.1"/>
    <property type="molecule type" value="Genomic_DNA"/>
</dbReference>
<dbReference type="InterPro" id="IPR007630">
    <property type="entry name" value="RNA_pol_sigma70_r4"/>
</dbReference>
<evidence type="ECO:0000313" key="4">
    <source>
        <dbReference type="Proteomes" id="UP000648239"/>
    </source>
</evidence>
<sequence length="119" mass="13714">MFIPLLQKERSIDDFVDPSGECRLSSLLTDANSESQMDELYTKEIAGLVRSALTDLDDRERHIIRNRFGLLGGAELTLEEIGRTLNLSRERVRQLEREAKQKLRQVLQHHEGHLKFSLA</sequence>
<dbReference type="AlphaFoldDB" id="A0A8J6XQJ2"/>
<evidence type="ECO:0000256" key="1">
    <source>
        <dbReference type="SAM" id="Coils"/>
    </source>
</evidence>
<dbReference type="GO" id="GO:0006352">
    <property type="term" value="P:DNA-templated transcription initiation"/>
    <property type="evidence" value="ECO:0007669"/>
    <property type="project" value="InterPro"/>
</dbReference>
<evidence type="ECO:0000313" key="3">
    <source>
        <dbReference type="EMBL" id="MBD3866667.1"/>
    </source>
</evidence>
<dbReference type="InterPro" id="IPR014284">
    <property type="entry name" value="RNA_pol_sigma-70_dom"/>
</dbReference>
<dbReference type="Gene3D" id="1.10.10.10">
    <property type="entry name" value="Winged helix-like DNA-binding domain superfamily/Winged helix DNA-binding domain"/>
    <property type="match status" value="1"/>
</dbReference>
<dbReference type="Pfam" id="PF04545">
    <property type="entry name" value="Sigma70_r4"/>
    <property type="match status" value="1"/>
</dbReference>
<dbReference type="NCBIfam" id="TIGR02937">
    <property type="entry name" value="sigma70-ECF"/>
    <property type="match status" value="1"/>
</dbReference>
<dbReference type="InterPro" id="IPR036388">
    <property type="entry name" value="WH-like_DNA-bd_sf"/>
</dbReference>
<feature type="domain" description="RNA polymerase sigma-70" evidence="2">
    <location>
        <begin position="77"/>
        <end position="103"/>
    </location>
</feature>
<dbReference type="CDD" id="cd06171">
    <property type="entry name" value="Sigma70_r4"/>
    <property type="match status" value="1"/>
</dbReference>
<dbReference type="PANTHER" id="PTHR30603">
    <property type="entry name" value="RNA POLYMERASE SIGMA FACTOR RPO"/>
    <property type="match status" value="1"/>
</dbReference>
<name>A0A8J6XQJ2_9BACT</name>
<proteinExistence type="predicted"/>
<dbReference type="InterPro" id="IPR000943">
    <property type="entry name" value="RNA_pol_sigma70"/>
</dbReference>
<dbReference type="InterPro" id="IPR050239">
    <property type="entry name" value="Sigma-70_RNA_pol_init_factors"/>
</dbReference>
<dbReference type="PANTHER" id="PTHR30603:SF47">
    <property type="entry name" value="RNA POLYMERASE SIGMA FACTOR SIGD, CHLOROPLASTIC"/>
    <property type="match status" value="1"/>
</dbReference>
<keyword evidence="1" id="KW-0175">Coiled coil</keyword>
<feature type="coiled-coil region" evidence="1">
    <location>
        <begin position="78"/>
        <end position="105"/>
    </location>
</feature>
<protein>
    <submittedName>
        <fullName evidence="3">Sigma-70 family RNA polymerase sigma factor</fullName>
    </submittedName>
</protein>
<dbReference type="GO" id="GO:0003700">
    <property type="term" value="F:DNA-binding transcription factor activity"/>
    <property type="evidence" value="ECO:0007669"/>
    <property type="project" value="InterPro"/>
</dbReference>
<reference evidence="3 4" key="1">
    <citation type="submission" date="2020-08" db="EMBL/GenBank/DDBJ databases">
        <title>Acidobacteriota in marine sediments use diverse sulfur dissimilation pathways.</title>
        <authorList>
            <person name="Wasmund K."/>
        </authorList>
    </citation>
    <scope>NUCLEOTIDE SEQUENCE [LARGE SCALE GENOMIC DNA]</scope>
    <source>
        <strain evidence="3">MAG AM4</strain>
    </source>
</reference>
<accession>A0A8J6XQJ2</accession>
<dbReference type="SUPFAM" id="SSF88659">
    <property type="entry name" value="Sigma3 and sigma4 domains of RNA polymerase sigma factors"/>
    <property type="match status" value="1"/>
</dbReference>
<dbReference type="InterPro" id="IPR013324">
    <property type="entry name" value="RNA_pol_sigma_r3/r4-like"/>
</dbReference>
<gene>
    <name evidence="3" type="ORF">IFK94_00940</name>
</gene>
<comment type="caution">
    <text evidence="3">The sequence shown here is derived from an EMBL/GenBank/DDBJ whole genome shotgun (WGS) entry which is preliminary data.</text>
</comment>
<evidence type="ECO:0000259" key="2">
    <source>
        <dbReference type="PROSITE" id="PS00716"/>
    </source>
</evidence>
<dbReference type="PROSITE" id="PS00716">
    <property type="entry name" value="SIGMA70_2"/>
    <property type="match status" value="1"/>
</dbReference>
<dbReference type="Proteomes" id="UP000648239">
    <property type="component" value="Unassembled WGS sequence"/>
</dbReference>
<organism evidence="3 4">
    <name type="scientific">Candidatus Polarisedimenticola svalbardensis</name>
    <dbReference type="NCBI Taxonomy" id="2886004"/>
    <lineage>
        <taxon>Bacteria</taxon>
        <taxon>Pseudomonadati</taxon>
        <taxon>Acidobacteriota</taxon>
        <taxon>Candidatus Polarisedimenticolia</taxon>
        <taxon>Candidatus Polarisedimenticolales</taxon>
        <taxon>Candidatus Polarisedimenticolaceae</taxon>
        <taxon>Candidatus Polarisedimenticola</taxon>
    </lineage>
</organism>